<proteinExistence type="predicted"/>
<feature type="region of interest" description="Disordered" evidence="1">
    <location>
        <begin position="1"/>
        <end position="20"/>
    </location>
</feature>
<reference evidence="2 3" key="1">
    <citation type="journal article" date="2019" name="Sci. Rep.">
        <title>Comparative genomics of chytrid fungi reveal insights into the obligate biotrophic and pathogenic lifestyle of Synchytrium endobioticum.</title>
        <authorList>
            <person name="van de Vossenberg B.T.L.H."/>
            <person name="Warris S."/>
            <person name="Nguyen H.D.T."/>
            <person name="van Gent-Pelzer M.P.E."/>
            <person name="Joly D.L."/>
            <person name="van de Geest H.C."/>
            <person name="Bonants P.J.M."/>
            <person name="Smith D.S."/>
            <person name="Levesque C.A."/>
            <person name="van der Lee T.A.J."/>
        </authorList>
    </citation>
    <scope>NUCLEOTIDE SEQUENCE [LARGE SCALE GENOMIC DNA]</scope>
    <source>
        <strain evidence="2 3">CBS 675.73</strain>
    </source>
</reference>
<sequence length="572" mass="61523">KAKKLSINGRTQAGGPGKPDWVKTAESTVCHIDAHGSLGLIVFHSTGLISVFKCDLTRPLATKKAAGSNGKVVWISTSTVRNTESGIVSERAVVVQEGDKYICKTVKIETKNGANGADAVHTIQSQERALEFGGSHPVRFCFGSEDKQLCVALSNGEVQIFCLKSNRVVGNIKLSHLQLSALAAKDKITDLIPSSIAMQIIGKSYLAILALSDRKGHGLDILSIWDIGYGTMQFHKILNVEGDSSNASTDPTTLVAKESLFGRCYNIEATSTPSSGPVLCITTSNLRSKPSKNLISFATSIALVPYYCPPASLMAAFGRLGGSLKFSLESGKAGNLPGLATVAQDPPPVTTLASWMTGLSKLEELDSTYVSKITASGLNADSMAVELLRWIWEKTQLLHTAGVMEKPKTEGTAASIVSAVNWEKLPVIEISQPAMIKILTHLLGNTKSYSVHVLQYLVRTKRVPASFQYSVKDSQGVETAQTMSVIDSVLARDDLKTLHLLLNTSCVGMEEANVLQVVKYICSVDADGKRLDERRAAIDAFVKSTLNGNKLLSEYKRCLTRVGNDPRPSSPK</sequence>
<organism evidence="2 3">
    <name type="scientific">Chytriomyces confervae</name>
    <dbReference type="NCBI Taxonomy" id="246404"/>
    <lineage>
        <taxon>Eukaryota</taxon>
        <taxon>Fungi</taxon>
        <taxon>Fungi incertae sedis</taxon>
        <taxon>Chytridiomycota</taxon>
        <taxon>Chytridiomycota incertae sedis</taxon>
        <taxon>Chytridiomycetes</taxon>
        <taxon>Chytridiales</taxon>
        <taxon>Chytriomycetaceae</taxon>
        <taxon>Chytriomyces</taxon>
    </lineage>
</organism>
<keyword evidence="3" id="KW-1185">Reference proteome</keyword>
<name>A0A507CJR0_9FUNG</name>
<comment type="caution">
    <text evidence="2">The sequence shown here is derived from an EMBL/GenBank/DDBJ whole genome shotgun (WGS) entry which is preliminary data.</text>
</comment>
<dbReference type="InterPro" id="IPR042859">
    <property type="entry name" value="NOL11"/>
</dbReference>
<evidence type="ECO:0000313" key="3">
    <source>
        <dbReference type="Proteomes" id="UP000320333"/>
    </source>
</evidence>
<feature type="non-terminal residue" evidence="2">
    <location>
        <position position="572"/>
    </location>
</feature>
<dbReference type="STRING" id="246404.A0A507CJR0"/>
<evidence type="ECO:0000313" key="2">
    <source>
        <dbReference type="EMBL" id="TPX38556.1"/>
    </source>
</evidence>
<accession>A0A507CJR0</accession>
<protein>
    <submittedName>
        <fullName evidence="2">Uncharacterized protein</fullName>
    </submittedName>
</protein>
<evidence type="ECO:0000256" key="1">
    <source>
        <dbReference type="SAM" id="MobiDB-lite"/>
    </source>
</evidence>
<dbReference type="Proteomes" id="UP000320333">
    <property type="component" value="Unassembled WGS sequence"/>
</dbReference>
<dbReference type="AlphaFoldDB" id="A0A507CJR0"/>
<feature type="non-terminal residue" evidence="2">
    <location>
        <position position="1"/>
    </location>
</feature>
<dbReference type="GO" id="GO:0003723">
    <property type="term" value="F:RNA binding"/>
    <property type="evidence" value="ECO:0007669"/>
    <property type="project" value="TreeGrafter"/>
</dbReference>
<dbReference type="OrthoDB" id="4349954at2759"/>
<dbReference type="PANTHER" id="PTHR15633:SF2">
    <property type="entry name" value="NUCLEOLAR PROTEIN 11"/>
    <property type="match status" value="1"/>
</dbReference>
<dbReference type="GO" id="GO:0005730">
    <property type="term" value="C:nucleolus"/>
    <property type="evidence" value="ECO:0007669"/>
    <property type="project" value="TreeGrafter"/>
</dbReference>
<gene>
    <name evidence="2" type="ORF">CcCBS67573_g10712</name>
</gene>
<dbReference type="PANTHER" id="PTHR15633">
    <property type="entry name" value="NUCLEOLAR PROTEIN 11"/>
    <property type="match status" value="1"/>
</dbReference>
<dbReference type="GO" id="GO:0030490">
    <property type="term" value="P:maturation of SSU-rRNA"/>
    <property type="evidence" value="ECO:0007669"/>
    <property type="project" value="InterPro"/>
</dbReference>
<dbReference type="EMBL" id="QEAP01002032">
    <property type="protein sequence ID" value="TPX38556.1"/>
    <property type="molecule type" value="Genomic_DNA"/>
</dbReference>